<keyword evidence="1" id="KW-0812">Transmembrane</keyword>
<reference evidence="2" key="1">
    <citation type="submission" date="2020-12" db="EMBL/GenBank/DDBJ databases">
        <title>Snuella sp. nov., isolated from sediment in Incheon.</title>
        <authorList>
            <person name="Kim W."/>
        </authorList>
    </citation>
    <scope>NUCLEOTIDE SEQUENCE</scope>
    <source>
        <strain evidence="2">CAU 1569</strain>
    </source>
</reference>
<evidence type="ECO:0000313" key="3">
    <source>
        <dbReference type="Proteomes" id="UP000610931"/>
    </source>
</evidence>
<keyword evidence="3" id="KW-1185">Reference proteome</keyword>
<gene>
    <name evidence="2" type="ORF">JF259_14010</name>
</gene>
<proteinExistence type="predicted"/>
<evidence type="ECO:0000256" key="1">
    <source>
        <dbReference type="SAM" id="Phobius"/>
    </source>
</evidence>
<protein>
    <submittedName>
        <fullName evidence="2">Uncharacterized protein</fullName>
    </submittedName>
</protein>
<keyword evidence="1" id="KW-0472">Membrane</keyword>
<dbReference type="RefSeq" id="WP_199116087.1">
    <property type="nucleotide sequence ID" value="NZ_JAELVQ010000021.1"/>
</dbReference>
<feature type="transmembrane region" description="Helical" evidence="1">
    <location>
        <begin position="29"/>
        <end position="47"/>
    </location>
</feature>
<dbReference type="AlphaFoldDB" id="A0A8J7IXP8"/>
<evidence type="ECO:0000313" key="2">
    <source>
        <dbReference type="EMBL" id="MBJ6369205.1"/>
    </source>
</evidence>
<comment type="caution">
    <text evidence="2">The sequence shown here is derived from an EMBL/GenBank/DDBJ whole genome shotgun (WGS) entry which is preliminary data.</text>
</comment>
<dbReference type="Proteomes" id="UP000610931">
    <property type="component" value="Unassembled WGS sequence"/>
</dbReference>
<sequence>MKNTILNYALLIVGAAIALYANADEDQNEYILILGIVVLMLGVYRVSRTIPGRNEERDDVNDEL</sequence>
<keyword evidence="1" id="KW-1133">Transmembrane helix</keyword>
<name>A0A8J7IXP8_9FLAO</name>
<feature type="transmembrane region" description="Helical" evidence="1">
    <location>
        <begin position="5"/>
        <end position="23"/>
    </location>
</feature>
<accession>A0A8J7IXP8</accession>
<organism evidence="2 3">
    <name type="scientific">Snuella sedimenti</name>
    <dbReference type="NCBI Taxonomy" id="2798802"/>
    <lineage>
        <taxon>Bacteria</taxon>
        <taxon>Pseudomonadati</taxon>
        <taxon>Bacteroidota</taxon>
        <taxon>Flavobacteriia</taxon>
        <taxon>Flavobacteriales</taxon>
        <taxon>Flavobacteriaceae</taxon>
        <taxon>Snuella</taxon>
    </lineage>
</organism>
<dbReference type="EMBL" id="JAELVQ010000021">
    <property type="protein sequence ID" value="MBJ6369205.1"/>
    <property type="molecule type" value="Genomic_DNA"/>
</dbReference>